<evidence type="ECO:0000256" key="2">
    <source>
        <dbReference type="ARBA" id="ARBA00022540"/>
    </source>
</evidence>
<dbReference type="GO" id="GO:0003723">
    <property type="term" value="F:RNA binding"/>
    <property type="evidence" value="ECO:0007669"/>
    <property type="project" value="InterPro"/>
</dbReference>
<dbReference type="InterPro" id="IPR000717">
    <property type="entry name" value="PCI_dom"/>
</dbReference>
<dbReference type="Proteomes" id="UP000243052">
    <property type="component" value="Chromosome vi"/>
</dbReference>
<dbReference type="EMBL" id="CP014246">
    <property type="protein sequence ID" value="AMD21975.1"/>
    <property type="molecule type" value="Genomic_DNA"/>
</dbReference>
<comment type="function">
    <text evidence="4">Component of the eukaryotic translation initiation factor 3 (eIF-3) complex, which is involved in protein synthesis of a specialized repertoire of mRNAs and, together with other initiation factors, stimulates binding of mRNA and methionyl-tRNAi to the 40S ribosome. The eIF-3 complex specifically targets and initiates translation of a subset of mRNAs involved in cell proliferation.</text>
</comment>
<dbReference type="GO" id="GO:0033290">
    <property type="term" value="C:eukaryotic 48S preinitiation complex"/>
    <property type="evidence" value="ECO:0007669"/>
    <property type="project" value="UniProtKB-UniRule"/>
</dbReference>
<keyword evidence="2 4" id="KW-0396">Initiation factor</keyword>
<name>A0A109UZU7_9SACH</name>
<dbReference type="RefSeq" id="XP_017988971.1">
    <property type="nucleotide sequence ID" value="XM_018133482.1"/>
</dbReference>
<comment type="similarity">
    <text evidence="4">Belongs to the eIF-3 subunit C family.</text>
</comment>
<keyword evidence="8" id="KW-1185">Reference proteome</keyword>
<feature type="compositionally biased region" description="Acidic residues" evidence="5">
    <location>
        <begin position="17"/>
        <end position="30"/>
    </location>
</feature>
<dbReference type="AlphaFoldDB" id="A0A109UZU7"/>
<dbReference type="PROSITE" id="PS50250">
    <property type="entry name" value="PCI"/>
    <property type="match status" value="1"/>
</dbReference>
<dbReference type="GO" id="GO:0008541">
    <property type="term" value="C:proteasome regulatory particle, lid subcomplex"/>
    <property type="evidence" value="ECO:0007669"/>
    <property type="project" value="UniProtKB-ARBA"/>
</dbReference>
<dbReference type="InterPro" id="IPR027516">
    <property type="entry name" value="EIF3C"/>
</dbReference>
<dbReference type="HAMAP" id="MF_03002">
    <property type="entry name" value="eIF3c"/>
    <property type="match status" value="1"/>
</dbReference>
<dbReference type="GO" id="GO:0003743">
    <property type="term" value="F:translation initiation factor activity"/>
    <property type="evidence" value="ECO:0007669"/>
    <property type="project" value="UniProtKB-UniRule"/>
</dbReference>
<feature type="compositionally biased region" description="Acidic residues" evidence="5">
    <location>
        <begin position="38"/>
        <end position="62"/>
    </location>
</feature>
<keyword evidence="1 4" id="KW-0963">Cytoplasm</keyword>
<evidence type="ECO:0000313" key="8">
    <source>
        <dbReference type="Proteomes" id="UP000243052"/>
    </source>
</evidence>
<dbReference type="InterPro" id="IPR036390">
    <property type="entry name" value="WH_DNA-bd_sf"/>
</dbReference>
<dbReference type="GO" id="GO:0031369">
    <property type="term" value="F:translation initiation factor binding"/>
    <property type="evidence" value="ECO:0007669"/>
    <property type="project" value="InterPro"/>
</dbReference>
<evidence type="ECO:0000259" key="6">
    <source>
        <dbReference type="PROSITE" id="PS50250"/>
    </source>
</evidence>
<evidence type="ECO:0000256" key="3">
    <source>
        <dbReference type="ARBA" id="ARBA00022917"/>
    </source>
</evidence>
<accession>A0A109UZU7</accession>
<reference evidence="7 8" key="1">
    <citation type="submission" date="2016-01" db="EMBL/GenBank/DDBJ databases">
        <title>Genome sequence of the yeast Holleya sinecauda.</title>
        <authorList>
            <person name="Dietrich F.S."/>
        </authorList>
    </citation>
    <scope>NUCLEOTIDE SEQUENCE [LARGE SCALE GENOMIC DNA]</scope>
    <source>
        <strain evidence="7 8">ATCC 58844</strain>
    </source>
</reference>
<dbReference type="OrthoDB" id="29647at2759"/>
<dbReference type="GO" id="GO:0001732">
    <property type="term" value="P:formation of cytoplasmic translation initiation complex"/>
    <property type="evidence" value="ECO:0007669"/>
    <property type="project" value="UniProtKB-UniRule"/>
</dbReference>
<dbReference type="PANTHER" id="PTHR13937">
    <property type="entry name" value="EUKARYOTIC TRANSLATION INITATION FACTOR 3, SUBUNIT 8 EIF3S8 -RELATED"/>
    <property type="match status" value="1"/>
</dbReference>
<gene>
    <name evidence="4" type="primary">NIP1</name>
    <name evidence="7" type="ORF">AW171_hschr63974</name>
</gene>
<dbReference type="GO" id="GO:0016282">
    <property type="term" value="C:eukaryotic 43S preinitiation complex"/>
    <property type="evidence" value="ECO:0007669"/>
    <property type="project" value="UniProtKB-UniRule"/>
</dbReference>
<sequence>MSRFFSRGYHYDSATSSEEEEFMSSSEDDLVASSSSNDEVESEDSFFNDSESDFGETDDDDSDSKPYGPDWFKKPQFRKGGATGASRFLKGNDSGSDNSDGEESKKVVRSAKDKLLDEMTASYSKIDAADLTQDWVTILAEFENINRLVVKAQQQNFGTPNVFVRVLAQVEDLVNANAQANIKHKVAAKAFNTVRQRLRKAARENEELLAKFREDPASFEKEANADVQTNDMDVPVLGRRNADGEHVKVAHSDFYSALRMVIESRGKKGTDIQAQIRTMEELVDIAQTPYESIIVYLNLIPIRFDATSNLTYQPLDQWKAIHANVSDLLTTLEANIDSYHVTEIAPRNEFIEEEPQPNENGIREILGSVFSFVERLDDEFNKFLLHTDPHWSDYFERLKYEQVIYNLIVRAQLYLEKVLLERVQPDHVGKYMARVFIRRLNHIYYKKAKHVAIIESNAWKSLPNDCSKIIKYSSDPEYTSNLIDRLCTHVAASPDHLLKKRAILYHIYYFALNNEFTKAKEMLVQSSVRNSINSLDPSIQILFNRVIVQLGIAAFKLCLVEDCHEILNEVSTAPHLRDILGQQSLLRASSNVGNNNNTLLSTDQVCLPFHQHINLDFIDSVYMTCSLLIEIPHMAAYYSGVKVRRLPFSQKSIRRALEYYEKSNFRGPPETMRDHMVHAAKAMQKGNWAQCIQYLKSLSTWSLLGENADEVFMKLSERIQIESLKTYIFTYKRFYSKLSVPKLSDFFNLPQEQVVNVIESMCESFNIKGTLNETKEMLIFEKGDEITKLEEAVIKLKKDMKHRSDRLNNNIVQR</sequence>
<comment type="subcellular location">
    <subcellularLocation>
        <location evidence="4">Cytoplasm</location>
    </subcellularLocation>
</comment>
<dbReference type="PANTHER" id="PTHR13937:SF0">
    <property type="entry name" value="EUKARYOTIC TRANSLATION INITIATION FACTOR 3 SUBUNIT C-RELATED"/>
    <property type="match status" value="1"/>
</dbReference>
<evidence type="ECO:0000256" key="4">
    <source>
        <dbReference type="HAMAP-Rule" id="MF_03002"/>
    </source>
</evidence>
<protein>
    <recommendedName>
        <fullName evidence="4">Eukaryotic translation initiation factor 3 subunit C</fullName>
        <shortName evidence="4">eIF3c</shortName>
    </recommendedName>
    <alternativeName>
        <fullName evidence="4">Eukaryotic translation initiation factor 3 93 kDa subunit homolog</fullName>
        <shortName evidence="4">eIF3 p93</shortName>
    </alternativeName>
    <alternativeName>
        <fullName evidence="4">Translation initiation factor eIF3, p93 subunit homolog</fullName>
    </alternativeName>
</protein>
<evidence type="ECO:0000256" key="5">
    <source>
        <dbReference type="SAM" id="MobiDB-lite"/>
    </source>
</evidence>
<evidence type="ECO:0000313" key="7">
    <source>
        <dbReference type="EMBL" id="AMD21975.1"/>
    </source>
</evidence>
<dbReference type="Pfam" id="PF05470">
    <property type="entry name" value="eIF-3c_N"/>
    <property type="match status" value="2"/>
</dbReference>
<organism evidence="7 8">
    <name type="scientific">Eremothecium sinecaudum</name>
    <dbReference type="NCBI Taxonomy" id="45286"/>
    <lineage>
        <taxon>Eukaryota</taxon>
        <taxon>Fungi</taxon>
        <taxon>Dikarya</taxon>
        <taxon>Ascomycota</taxon>
        <taxon>Saccharomycotina</taxon>
        <taxon>Saccharomycetes</taxon>
        <taxon>Saccharomycetales</taxon>
        <taxon>Saccharomycetaceae</taxon>
        <taxon>Eremothecium</taxon>
    </lineage>
</organism>
<dbReference type="Pfam" id="PF01399">
    <property type="entry name" value="PCI"/>
    <property type="match status" value="1"/>
</dbReference>
<dbReference type="STRING" id="45286.A0A109UZU7"/>
<dbReference type="SMART" id="SM00088">
    <property type="entry name" value="PINT"/>
    <property type="match status" value="1"/>
</dbReference>
<comment type="subunit">
    <text evidence="4">Component of the eukaryotic translation initiation factor 3 (eIF-3) complex.</text>
</comment>
<dbReference type="GeneID" id="28725299"/>
<dbReference type="GO" id="GO:0005852">
    <property type="term" value="C:eukaryotic translation initiation factor 3 complex"/>
    <property type="evidence" value="ECO:0007669"/>
    <property type="project" value="UniProtKB-UniRule"/>
</dbReference>
<proteinExistence type="inferred from homology"/>
<keyword evidence="3 4" id="KW-0648">Protein biosynthesis</keyword>
<dbReference type="InterPro" id="IPR008905">
    <property type="entry name" value="EIF3C_N_dom"/>
</dbReference>
<dbReference type="SUPFAM" id="SSF46785">
    <property type="entry name" value="Winged helix' DNA-binding domain"/>
    <property type="match status" value="1"/>
</dbReference>
<feature type="region of interest" description="Disordered" evidence="5">
    <location>
        <begin position="1"/>
        <end position="106"/>
    </location>
</feature>
<feature type="domain" description="PCI" evidence="6">
    <location>
        <begin position="609"/>
        <end position="785"/>
    </location>
</feature>
<evidence type="ECO:0000256" key="1">
    <source>
        <dbReference type="ARBA" id="ARBA00022490"/>
    </source>
</evidence>